<accession>A0A7W5TSF0</accession>
<comment type="caution">
    <text evidence="1">The sequence shown here is derived from an EMBL/GenBank/DDBJ whole genome shotgun (WGS) entry which is preliminary data.</text>
</comment>
<dbReference type="AlphaFoldDB" id="A0A7W5TSF0"/>
<reference evidence="1 2" key="1">
    <citation type="submission" date="2020-08" db="EMBL/GenBank/DDBJ databases">
        <title>Sequencing the genomes of 1000 actinobacteria strains.</title>
        <authorList>
            <person name="Klenk H.-P."/>
        </authorList>
    </citation>
    <scope>NUCLEOTIDE SEQUENCE [LARGE SCALE GENOMIC DNA]</scope>
    <source>
        <strain evidence="1 2">DSM 28238</strain>
    </source>
</reference>
<proteinExistence type="predicted"/>
<keyword evidence="2" id="KW-1185">Reference proteome</keyword>
<evidence type="ECO:0000313" key="1">
    <source>
        <dbReference type="EMBL" id="MBB3666508.1"/>
    </source>
</evidence>
<dbReference type="EMBL" id="JACIBT010000001">
    <property type="protein sequence ID" value="MBB3666508.1"/>
    <property type="molecule type" value="Genomic_DNA"/>
</dbReference>
<sequence>MPDISMLIYPWDIETDGVDEVVGTLSELGVTGLTIAAAYHSAEVLAPRRTSRVFTRAEPNSVHLPLARDAFSGLSVPPSSMATNSPDLYPELKAATDAAGIRLDGWVVALHNSRLATQHPECAILSCFNDRFTHGLCPNNPAVRRYVSELFGGIAGSGLFERVLAESISYLLYGHGHPHELWGARLDTTTRYLLSLCFCEHCAESGAERNIDVESLRSKVAAELTRTWNQSYPAGRDHDEGLELASLHVNWPDLAAYTRMRLDTVTSLAATTAHVCHNERVHFDLGAAVWGRPSPLNWLEGVDISSSFDIADKFMLQSYYPRGGEVAREIDHTFGLAAARDLPIGELAVAMTLWPDHHNTREGFLSKVNLVRDADINTLALYNYSTATRDTLSWVADAVAVMKGER</sequence>
<evidence type="ECO:0000313" key="2">
    <source>
        <dbReference type="Proteomes" id="UP000547528"/>
    </source>
</evidence>
<dbReference type="Proteomes" id="UP000547528">
    <property type="component" value="Unassembled WGS sequence"/>
</dbReference>
<name>A0A7W5TSF0_9MICC</name>
<protein>
    <submittedName>
        <fullName evidence="1">Uncharacterized protein</fullName>
    </submittedName>
</protein>
<organism evidence="1 2">
    <name type="scientific">Garicola koreensis</name>
    <dbReference type="NCBI Taxonomy" id="1262554"/>
    <lineage>
        <taxon>Bacteria</taxon>
        <taxon>Bacillati</taxon>
        <taxon>Actinomycetota</taxon>
        <taxon>Actinomycetes</taxon>
        <taxon>Micrococcales</taxon>
        <taxon>Micrococcaceae</taxon>
        <taxon>Garicola</taxon>
    </lineage>
</organism>
<gene>
    <name evidence="1" type="ORF">FHX47_000101</name>
</gene>
<dbReference type="RefSeq" id="WP_183356952.1">
    <property type="nucleotide sequence ID" value="NZ_BAABKR010000004.1"/>
</dbReference>